<evidence type="ECO:0000256" key="5">
    <source>
        <dbReference type="ARBA" id="ARBA00022989"/>
    </source>
</evidence>
<evidence type="ECO:0000256" key="2">
    <source>
        <dbReference type="ARBA" id="ARBA00005262"/>
    </source>
</evidence>
<evidence type="ECO:0000256" key="7">
    <source>
        <dbReference type="SAM" id="Phobius"/>
    </source>
</evidence>
<proteinExistence type="inferred from homology"/>
<accession>A0A3A8ESF7</accession>
<protein>
    <submittedName>
        <fullName evidence="8">Chromate transporter</fullName>
    </submittedName>
</protein>
<feature type="transmembrane region" description="Helical" evidence="7">
    <location>
        <begin position="122"/>
        <end position="139"/>
    </location>
</feature>
<keyword evidence="9" id="KW-1185">Reference proteome</keyword>
<evidence type="ECO:0000256" key="6">
    <source>
        <dbReference type="ARBA" id="ARBA00023136"/>
    </source>
</evidence>
<gene>
    <name evidence="8" type="ORF">D7V21_12975</name>
</gene>
<dbReference type="RefSeq" id="WP_034699555.1">
    <property type="nucleotide sequence ID" value="NZ_BKYM01000012.1"/>
</dbReference>
<evidence type="ECO:0000256" key="4">
    <source>
        <dbReference type="ARBA" id="ARBA00022692"/>
    </source>
</evidence>
<keyword evidence="6 7" id="KW-0472">Membrane</keyword>
<comment type="caution">
    <text evidence="8">The sequence shown here is derived from an EMBL/GenBank/DDBJ whole genome shotgun (WGS) entry which is preliminary data.</text>
</comment>
<dbReference type="GO" id="GO:0015109">
    <property type="term" value="F:chromate transmembrane transporter activity"/>
    <property type="evidence" value="ECO:0007669"/>
    <property type="project" value="InterPro"/>
</dbReference>
<keyword evidence="4 7" id="KW-0812">Transmembrane</keyword>
<comment type="similarity">
    <text evidence="2">Belongs to the chromate ion transporter (CHR) (TC 2.A.51) family.</text>
</comment>
<dbReference type="GeneID" id="66210925"/>
<keyword evidence="3" id="KW-1003">Cell membrane</keyword>
<feature type="transmembrane region" description="Helical" evidence="7">
    <location>
        <begin position="59"/>
        <end position="80"/>
    </location>
</feature>
<name>A0A3A8ESF7_9GAMM</name>
<feature type="transmembrane region" description="Helical" evidence="7">
    <location>
        <begin position="151"/>
        <end position="184"/>
    </location>
</feature>
<dbReference type="InterPro" id="IPR003370">
    <property type="entry name" value="Chromate_transpt"/>
</dbReference>
<dbReference type="EMBL" id="RAXU01000018">
    <property type="protein sequence ID" value="RKG31811.1"/>
    <property type="molecule type" value="Genomic_DNA"/>
</dbReference>
<organism evidence="8 9">
    <name type="scientific">Acinetobacter guerrae</name>
    <dbReference type="NCBI Taxonomy" id="1843371"/>
    <lineage>
        <taxon>Bacteria</taxon>
        <taxon>Pseudomonadati</taxon>
        <taxon>Pseudomonadota</taxon>
        <taxon>Gammaproteobacteria</taxon>
        <taxon>Moraxellales</taxon>
        <taxon>Moraxellaceae</taxon>
        <taxon>Acinetobacter</taxon>
    </lineage>
</organism>
<dbReference type="PANTHER" id="PTHR43663">
    <property type="entry name" value="CHROMATE TRANSPORT PROTEIN-RELATED"/>
    <property type="match status" value="1"/>
</dbReference>
<evidence type="ECO:0000313" key="8">
    <source>
        <dbReference type="EMBL" id="RKG31811.1"/>
    </source>
</evidence>
<dbReference type="GO" id="GO:0005886">
    <property type="term" value="C:plasma membrane"/>
    <property type="evidence" value="ECO:0007669"/>
    <property type="project" value="UniProtKB-SubCell"/>
</dbReference>
<evidence type="ECO:0000256" key="3">
    <source>
        <dbReference type="ARBA" id="ARBA00022475"/>
    </source>
</evidence>
<reference evidence="8 9" key="1">
    <citation type="submission" date="2018-09" db="EMBL/GenBank/DDBJ databases">
        <title>The draft genome of Acinetobacter spp. strains.</title>
        <authorList>
            <person name="Qin J."/>
            <person name="Feng Y."/>
            <person name="Zong Z."/>
        </authorList>
    </citation>
    <scope>NUCLEOTIDE SEQUENCE [LARGE SCALE GENOMIC DNA]</scope>
    <source>
        <strain evidence="8 9">WCHAc060096</strain>
    </source>
</reference>
<comment type="subcellular location">
    <subcellularLocation>
        <location evidence="1">Cell membrane</location>
        <topology evidence="1">Multi-pass membrane protein</topology>
    </subcellularLocation>
</comment>
<evidence type="ECO:0000256" key="1">
    <source>
        <dbReference type="ARBA" id="ARBA00004651"/>
    </source>
</evidence>
<dbReference type="Proteomes" id="UP000269001">
    <property type="component" value="Unassembled WGS sequence"/>
</dbReference>
<dbReference type="Pfam" id="PF02417">
    <property type="entry name" value="Chromate_transp"/>
    <property type="match status" value="1"/>
</dbReference>
<dbReference type="PANTHER" id="PTHR43663:SF1">
    <property type="entry name" value="CHROMATE TRANSPORTER"/>
    <property type="match status" value="1"/>
</dbReference>
<dbReference type="InterPro" id="IPR052518">
    <property type="entry name" value="CHR_Transporter"/>
</dbReference>
<keyword evidence="5 7" id="KW-1133">Transmembrane helix</keyword>
<feature type="transmembrane region" description="Helical" evidence="7">
    <location>
        <begin position="92"/>
        <end position="110"/>
    </location>
</feature>
<dbReference type="AlphaFoldDB" id="A0A3A8ESF7"/>
<feature type="transmembrane region" description="Helical" evidence="7">
    <location>
        <begin position="20"/>
        <end position="39"/>
    </location>
</feature>
<evidence type="ECO:0000313" key="9">
    <source>
        <dbReference type="Proteomes" id="UP000269001"/>
    </source>
</evidence>
<sequence>MKIQAMPIASEQSITPDCKALFSGFMKLGLMGFGGVLPLAHRMIVEQQKWLDESQFTNLLGICQLLPGGNIINMSVAIGMQFQGIKGAISSVLGLIFAPTVIVLMIYQVYEHFQYLTVVRHLIQGLAAAAAGLLFATGFKMLRPILKSKLTLLTITLTFIFMLLFKLPLALTLLILLTINFLILGVKKS</sequence>